<keyword evidence="3 7" id="KW-0547">Nucleotide-binding</keyword>
<evidence type="ECO:0000313" key="12">
    <source>
        <dbReference type="Proteomes" id="UP000004691"/>
    </source>
</evidence>
<keyword evidence="6 7" id="KW-0046">Antibiotic resistance</keyword>
<feature type="binding site" evidence="9">
    <location>
        <position position="201"/>
    </location>
    <ligand>
        <name>Mg(2+)</name>
        <dbReference type="ChEBI" id="CHEBI:18420"/>
    </ligand>
</feature>
<keyword evidence="9" id="KW-0460">Magnesium</keyword>
<dbReference type="InterPro" id="IPR024165">
    <property type="entry name" value="Kan/Strep_kinase"/>
</dbReference>
<reference evidence="11 12" key="1">
    <citation type="submission" date="2012-01" db="EMBL/GenBank/DDBJ databases">
        <title>Improved High-Quality Draft sequence of Saccharomonospora xinjiangensis XJ-54.</title>
        <authorList>
            <consortium name="US DOE Joint Genome Institute"/>
            <person name="Lucas S."/>
            <person name="Han J."/>
            <person name="Lapidus A."/>
            <person name="Cheng J.-F."/>
            <person name="Goodwin L."/>
            <person name="Pitluck S."/>
            <person name="Peters L."/>
            <person name="Mikhailova N."/>
            <person name="Teshima H."/>
            <person name="Detter J.C."/>
            <person name="Han C."/>
            <person name="Tapia R."/>
            <person name="Land M."/>
            <person name="Hauser L."/>
            <person name="Kyrpides N."/>
            <person name="Ivanova N."/>
            <person name="Pagani I."/>
            <person name="Brambilla E.-M."/>
            <person name="Klenk H.-P."/>
            <person name="Woyke T."/>
        </authorList>
    </citation>
    <scope>NUCLEOTIDE SEQUENCE [LARGE SCALE GENOMIC DNA]</scope>
    <source>
        <strain evidence="11 12">XJ-54</strain>
    </source>
</reference>
<evidence type="ECO:0000256" key="5">
    <source>
        <dbReference type="ARBA" id="ARBA00022840"/>
    </source>
</evidence>
<dbReference type="eggNOG" id="COG3231">
    <property type="taxonomic scope" value="Bacteria"/>
</dbReference>
<dbReference type="CDD" id="cd05150">
    <property type="entry name" value="APH"/>
    <property type="match status" value="1"/>
</dbReference>
<evidence type="ECO:0000313" key="11">
    <source>
        <dbReference type="EMBL" id="EID53917.1"/>
    </source>
</evidence>
<keyword evidence="9" id="KW-0479">Metal-binding</keyword>
<dbReference type="EMBL" id="JH636049">
    <property type="protein sequence ID" value="EID53917.1"/>
    <property type="molecule type" value="Genomic_DNA"/>
</dbReference>
<keyword evidence="12" id="KW-1185">Reference proteome</keyword>
<evidence type="ECO:0000256" key="8">
    <source>
        <dbReference type="PIRSR" id="PIRSR000706-1"/>
    </source>
</evidence>
<dbReference type="GO" id="GO:0046872">
    <property type="term" value="F:metal ion binding"/>
    <property type="evidence" value="ECO:0007669"/>
    <property type="project" value="UniProtKB-KW"/>
</dbReference>
<keyword evidence="5 7" id="KW-0067">ATP-binding</keyword>
<keyword evidence="4 7" id="KW-0418">Kinase</keyword>
<feature type="active site" description="Proton acceptor" evidence="8">
    <location>
        <position position="196"/>
    </location>
</feature>
<evidence type="ECO:0000256" key="7">
    <source>
        <dbReference type="PIRNR" id="PIRNR000706"/>
    </source>
</evidence>
<evidence type="ECO:0000256" key="2">
    <source>
        <dbReference type="ARBA" id="ARBA00022679"/>
    </source>
</evidence>
<dbReference type="Gene3D" id="3.90.1200.10">
    <property type="match status" value="1"/>
</dbReference>
<dbReference type="PIRSF" id="PIRSF000706">
    <property type="entry name" value="Kanamycin_kin"/>
    <property type="match status" value="1"/>
</dbReference>
<dbReference type="OrthoDB" id="3806873at2"/>
<protein>
    <submittedName>
        <fullName evidence="11">Aminoglycoside phosphotransferase</fullName>
    </submittedName>
</protein>
<dbReference type="GO" id="GO:0016301">
    <property type="term" value="F:kinase activity"/>
    <property type="evidence" value="ECO:0007669"/>
    <property type="project" value="UniProtKB-KW"/>
</dbReference>
<dbReference type="Gene3D" id="3.30.200.20">
    <property type="entry name" value="Phosphorylase Kinase, domain 1"/>
    <property type="match status" value="1"/>
</dbReference>
<organism evidence="11 12">
    <name type="scientific">Saccharomonospora xinjiangensis XJ-54</name>
    <dbReference type="NCBI Taxonomy" id="882086"/>
    <lineage>
        <taxon>Bacteria</taxon>
        <taxon>Bacillati</taxon>
        <taxon>Actinomycetota</taxon>
        <taxon>Actinomycetes</taxon>
        <taxon>Pseudonocardiales</taxon>
        <taxon>Pseudonocardiaceae</taxon>
        <taxon>Saccharomonospora</taxon>
    </lineage>
</organism>
<evidence type="ECO:0000256" key="6">
    <source>
        <dbReference type="ARBA" id="ARBA00023251"/>
    </source>
</evidence>
<dbReference type="GO" id="GO:0046677">
    <property type="term" value="P:response to antibiotic"/>
    <property type="evidence" value="ECO:0007669"/>
    <property type="project" value="UniProtKB-KW"/>
</dbReference>
<dbReference type="HOGENOM" id="CLU_073027_2_0_11"/>
<dbReference type="Proteomes" id="UP000004691">
    <property type="component" value="Unassembled WGS sequence"/>
</dbReference>
<accession>I0V1B4</accession>
<evidence type="ECO:0000256" key="1">
    <source>
        <dbReference type="ARBA" id="ARBA00006219"/>
    </source>
</evidence>
<feature type="binding site" evidence="9">
    <location>
        <position position="215"/>
    </location>
    <ligand>
        <name>Mg(2+)</name>
        <dbReference type="ChEBI" id="CHEBI:18420"/>
    </ligand>
</feature>
<comment type="similarity">
    <text evidence="1 7">Belongs to the aminoglycoside phosphotransferase family.</text>
</comment>
<dbReference type="GO" id="GO:0016773">
    <property type="term" value="F:phosphotransferase activity, alcohol group as acceptor"/>
    <property type="evidence" value="ECO:0007669"/>
    <property type="project" value="InterPro"/>
</dbReference>
<proteinExistence type="inferred from homology"/>
<keyword evidence="2 7" id="KW-0808">Transferase</keyword>
<dbReference type="GO" id="GO:0005524">
    <property type="term" value="F:ATP binding"/>
    <property type="evidence" value="ECO:0007669"/>
    <property type="project" value="UniProtKB-KW"/>
</dbReference>
<evidence type="ECO:0000259" key="10">
    <source>
        <dbReference type="Pfam" id="PF01636"/>
    </source>
</evidence>
<dbReference type="InterPro" id="IPR011009">
    <property type="entry name" value="Kinase-like_dom_sf"/>
</dbReference>
<dbReference type="RefSeq" id="WP_006238069.1">
    <property type="nucleotide sequence ID" value="NZ_JH636049.1"/>
</dbReference>
<dbReference type="AlphaFoldDB" id="I0V1B4"/>
<sequence length="270" mass="29221">MNTREVAEIPTGPVPVPSVVAELAKGDDITPVWENELGGLTFRLDARIGGSRYVKWVAHGTPEIDLAAEADRLAWASRWVRVPRVLGQGSNAEGSWLVTAPVPGRSAVDTRWLADPATAATAIGHGLRVLHDALPVAECPYTWSVADRLARADERIADGEGPGDWFPEHRHLTVAEARGLLDDAPPVDRLVVCHGDACAPNTLLHDDGTFAAHVDLGSLGVADRWADLAVAAWSTEWNHGPGYDHLVYAAYGVEPDPERIAYYRLLWDLA</sequence>
<dbReference type="SUPFAM" id="SSF56112">
    <property type="entry name" value="Protein kinase-like (PK-like)"/>
    <property type="match status" value="1"/>
</dbReference>
<dbReference type="Pfam" id="PF01636">
    <property type="entry name" value="APH"/>
    <property type="match status" value="1"/>
</dbReference>
<gene>
    <name evidence="11" type="ORF">SacxiDRAFT_1674</name>
</gene>
<name>I0V1B4_9PSEU</name>
<dbReference type="InterPro" id="IPR002575">
    <property type="entry name" value="Aminoglycoside_PTrfase"/>
</dbReference>
<feature type="domain" description="Aminoglycoside phosphotransferase" evidence="10">
    <location>
        <begin position="51"/>
        <end position="262"/>
    </location>
</feature>
<evidence type="ECO:0000256" key="9">
    <source>
        <dbReference type="PIRSR" id="PIRSR000706-2"/>
    </source>
</evidence>
<evidence type="ECO:0000256" key="4">
    <source>
        <dbReference type="ARBA" id="ARBA00022777"/>
    </source>
</evidence>
<evidence type="ECO:0000256" key="3">
    <source>
        <dbReference type="ARBA" id="ARBA00022741"/>
    </source>
</evidence>